<dbReference type="RefSeq" id="WP_074671246.1">
    <property type="nucleotide sequence ID" value="NZ_FNTB01000001.1"/>
</dbReference>
<accession>A0A1H4LR17</accession>
<name>A0A1H4LR17_9FLAO</name>
<dbReference type="OrthoDB" id="1433475at2"/>
<evidence type="ECO:0000256" key="2">
    <source>
        <dbReference type="SAM" id="SignalP"/>
    </source>
</evidence>
<evidence type="ECO:0000256" key="1">
    <source>
        <dbReference type="SAM" id="Coils"/>
    </source>
</evidence>
<feature type="chain" id="PRO_5010289126" evidence="2">
    <location>
        <begin position="24"/>
        <end position="512"/>
    </location>
</feature>
<dbReference type="SUPFAM" id="SSF49464">
    <property type="entry name" value="Carboxypeptidase regulatory domain-like"/>
    <property type="match status" value="1"/>
</dbReference>
<reference evidence="3 4" key="1">
    <citation type="submission" date="2016-10" db="EMBL/GenBank/DDBJ databases">
        <authorList>
            <person name="de Groot N.N."/>
        </authorList>
    </citation>
    <scope>NUCLEOTIDE SEQUENCE [LARGE SCALE GENOMIC DNA]</scope>
    <source>
        <strain evidence="3 4">MAR_2009_71</strain>
    </source>
</reference>
<protein>
    <submittedName>
        <fullName evidence="3">CarboxypepD_reg-like domain-containing protein</fullName>
    </submittedName>
</protein>
<feature type="signal peptide" evidence="2">
    <location>
        <begin position="1"/>
        <end position="23"/>
    </location>
</feature>
<proteinExistence type="predicted"/>
<gene>
    <name evidence="3" type="ORF">SAMN05192540_1393</name>
</gene>
<dbReference type="EMBL" id="FNTB01000001">
    <property type="protein sequence ID" value="SEB73068.1"/>
    <property type="molecule type" value="Genomic_DNA"/>
</dbReference>
<feature type="coiled-coil region" evidence="1">
    <location>
        <begin position="269"/>
        <end position="296"/>
    </location>
</feature>
<keyword evidence="2" id="KW-0732">Signal</keyword>
<dbReference type="AlphaFoldDB" id="A0A1H4LR17"/>
<dbReference type="InterPro" id="IPR008969">
    <property type="entry name" value="CarboxyPept-like_regulatory"/>
</dbReference>
<dbReference type="Proteomes" id="UP000183038">
    <property type="component" value="Unassembled WGS sequence"/>
</dbReference>
<keyword evidence="1" id="KW-0175">Coiled coil</keyword>
<evidence type="ECO:0000313" key="3">
    <source>
        <dbReference type="EMBL" id="SEB73068.1"/>
    </source>
</evidence>
<dbReference type="Pfam" id="PF13715">
    <property type="entry name" value="CarbopepD_reg_2"/>
    <property type="match status" value="1"/>
</dbReference>
<sequence length="512" mass="58845">MNNKPTHLLLFTFFVFTILNTSAQNLSANVLDSITQQPIPYATVQLKEKGVITNEEGNFNFILNETIQESDSLIISSMGYETLAKPISEFTSSRILLVPKAIELREVIVSNKNYTADEIIDFVVENLDKNYKTDLTKKRLFHRSSNFDRWTKSDFKVKKSSIDILNQQFLDSVITTVPKDNSYYSEIVGDLYGNPHEELLKLNLLKASKLFDKSKELDAEKLEEKFNEILRENVKEGSYFKIKSGLFGTKIDAEEVSEFLEEDIDSTDVAAANEQLEKKKKDKELQQKNYANWKKSQLNNIFNNLPTQEDNDLNFIVKSRKYDYTLQEFTYLGNDAVYVISFKPSGSADFEGTLYINADDFAVLQIDYSNVKPVKKFSLLGISTNTYLSKGKVIYQKDAFDHYGLRYYESEVGERIGVRRPLKIIEKNKIVKGKNKQNELSGDMDFVFINVVKNELIIFESDQIDQATFDGFTENNAVSPTYMPKYDPNFWEGYAIMEPNTAIKEFKSTTID</sequence>
<evidence type="ECO:0000313" key="4">
    <source>
        <dbReference type="Proteomes" id="UP000183038"/>
    </source>
</evidence>
<organism evidence="3 4">
    <name type="scientific">Maribacter dokdonensis</name>
    <dbReference type="NCBI Taxonomy" id="320912"/>
    <lineage>
        <taxon>Bacteria</taxon>
        <taxon>Pseudomonadati</taxon>
        <taxon>Bacteroidota</taxon>
        <taxon>Flavobacteriia</taxon>
        <taxon>Flavobacteriales</taxon>
        <taxon>Flavobacteriaceae</taxon>
        <taxon>Maribacter</taxon>
    </lineage>
</organism>